<dbReference type="SUPFAM" id="SSF56954">
    <property type="entry name" value="Outer membrane efflux proteins (OEP)"/>
    <property type="match status" value="1"/>
</dbReference>
<keyword evidence="4" id="KW-1185">Reference proteome</keyword>
<organism evidence="3 4">
    <name type="scientific">Deefgea tanakiae</name>
    <dbReference type="NCBI Taxonomy" id="2865840"/>
    <lineage>
        <taxon>Bacteria</taxon>
        <taxon>Pseudomonadati</taxon>
        <taxon>Pseudomonadota</taxon>
        <taxon>Betaproteobacteria</taxon>
        <taxon>Neisseriales</taxon>
        <taxon>Chitinibacteraceae</taxon>
        <taxon>Deefgea</taxon>
    </lineage>
</organism>
<dbReference type="EMBL" id="CP081150">
    <property type="protein sequence ID" value="QZA77376.1"/>
    <property type="molecule type" value="Genomic_DNA"/>
</dbReference>
<comment type="similarity">
    <text evidence="1">Belongs to the outer membrane factor (OMF) (TC 1.B.17) family.</text>
</comment>
<dbReference type="RefSeq" id="WP_221005759.1">
    <property type="nucleotide sequence ID" value="NZ_CP081150.1"/>
</dbReference>
<proteinExistence type="inferred from homology"/>
<gene>
    <name evidence="3" type="ORF">K4H28_13965</name>
</gene>
<protein>
    <submittedName>
        <fullName evidence="3">TolC family protein</fullName>
    </submittedName>
</protein>
<dbReference type="InterPro" id="IPR010131">
    <property type="entry name" value="MdtP/NodT-like"/>
</dbReference>
<dbReference type="Pfam" id="PF02321">
    <property type="entry name" value="OEP"/>
    <property type="match status" value="2"/>
</dbReference>
<feature type="signal peptide" evidence="2">
    <location>
        <begin position="1"/>
        <end position="26"/>
    </location>
</feature>
<dbReference type="PANTHER" id="PTHR30203">
    <property type="entry name" value="OUTER MEMBRANE CATION EFFLUX PROTEIN"/>
    <property type="match status" value="1"/>
</dbReference>
<sequence length="469" mass="50797">MMMQTGNTQILVRLSPLLLAMLTACASPTWQAPTLATPQQWQTAPTQANQSSSLVSSDSEFWAGFADEQLVALQSIAATQNADLALAAIRLRKAGYAVDKSGLDRQPNVSASLNKGASWELDPVRYRGESTSANIGVSWEIDLWGKQADQQQAARWREQASVAEQEAMRQSVMASVATAYWTIARDQNALVLAQDDLQRARSTQTMVERRYKAGVVSGLDITQARSNTLQQENNLSKAKLALNKSQWQLGVLLNQTPESTAGTSATLPAVYPTIPAGIPADVLNRRPDLAAATAKLQASFADQQAARKSWYPTLSLTGGVGTSSQELANFLLNPVASLGAGLTLPFIQFNEMTLSNKTNAADYEATVIEYRQKWLISLQEVEAGLANLAQLNADLPRMQALADETLKAEKQTQIRYEAGAMAFDAVLNARARRQAAEYALLQHQFQLALATVEIYKALGGAPMVPPTTS</sequence>
<dbReference type="Proteomes" id="UP000825679">
    <property type="component" value="Chromosome"/>
</dbReference>
<evidence type="ECO:0000313" key="3">
    <source>
        <dbReference type="EMBL" id="QZA77376.1"/>
    </source>
</evidence>
<dbReference type="PANTHER" id="PTHR30203:SF32">
    <property type="entry name" value="CATION EFFLUX SYSTEM PROTEIN CUSC"/>
    <property type="match status" value="1"/>
</dbReference>
<reference evidence="3 4" key="1">
    <citation type="submission" date="2021-08" db="EMBL/GenBank/DDBJ databases">
        <title>complete genome sequencing of Deefgea sp. D25.</title>
        <authorList>
            <person name="Bae J.-W."/>
            <person name="Gim D.-H."/>
        </authorList>
    </citation>
    <scope>NUCLEOTIDE SEQUENCE [LARGE SCALE GENOMIC DNA]</scope>
    <source>
        <strain evidence="3 4">D25</strain>
    </source>
</reference>
<evidence type="ECO:0000256" key="1">
    <source>
        <dbReference type="ARBA" id="ARBA00007613"/>
    </source>
</evidence>
<accession>A0ABX8Z472</accession>
<dbReference type="InterPro" id="IPR003423">
    <property type="entry name" value="OMP_efflux"/>
</dbReference>
<dbReference type="Gene3D" id="1.20.1600.10">
    <property type="entry name" value="Outer membrane efflux proteins (OEP)"/>
    <property type="match status" value="1"/>
</dbReference>
<evidence type="ECO:0000256" key="2">
    <source>
        <dbReference type="SAM" id="SignalP"/>
    </source>
</evidence>
<evidence type="ECO:0000313" key="4">
    <source>
        <dbReference type="Proteomes" id="UP000825679"/>
    </source>
</evidence>
<dbReference type="Gene3D" id="2.20.200.10">
    <property type="entry name" value="Outer membrane efflux proteins (OEP)"/>
    <property type="match status" value="1"/>
</dbReference>
<keyword evidence="2" id="KW-0732">Signal</keyword>
<name>A0ABX8Z472_9NEIS</name>
<feature type="chain" id="PRO_5046091844" evidence="2">
    <location>
        <begin position="27"/>
        <end position="469"/>
    </location>
</feature>